<keyword evidence="3" id="KW-1185">Reference proteome</keyword>
<gene>
    <name evidence="2" type="ORF">Pma05_37440</name>
</gene>
<dbReference type="InterPro" id="IPR036894">
    <property type="entry name" value="YbaB-like_sf"/>
</dbReference>
<reference evidence="2 3" key="1">
    <citation type="submission" date="2021-01" db="EMBL/GenBank/DDBJ databases">
        <title>Whole genome shotgun sequence of Plantactinospora mayteni NBRC 109088.</title>
        <authorList>
            <person name="Komaki H."/>
            <person name="Tamura T."/>
        </authorList>
    </citation>
    <scope>NUCLEOTIDE SEQUENCE [LARGE SCALE GENOMIC DNA]</scope>
    <source>
        <strain evidence="2 3">NBRC 109088</strain>
    </source>
</reference>
<dbReference type="Proteomes" id="UP000621500">
    <property type="component" value="Unassembled WGS sequence"/>
</dbReference>
<dbReference type="InterPro" id="IPR004401">
    <property type="entry name" value="YbaB/EbfC"/>
</dbReference>
<dbReference type="RefSeq" id="WP_203858647.1">
    <property type="nucleotide sequence ID" value="NZ_BAAAZQ010000001.1"/>
</dbReference>
<accession>A0ABQ4ER78</accession>
<evidence type="ECO:0008006" key="4">
    <source>
        <dbReference type="Google" id="ProtNLM"/>
    </source>
</evidence>
<dbReference type="Pfam" id="PF02575">
    <property type="entry name" value="YbaB_DNA_bd"/>
    <property type="match status" value="1"/>
</dbReference>
<protein>
    <recommendedName>
        <fullName evidence="4">YbaB/EbfC family DNA-binding protein</fullName>
    </recommendedName>
</protein>
<evidence type="ECO:0000313" key="3">
    <source>
        <dbReference type="Proteomes" id="UP000621500"/>
    </source>
</evidence>
<dbReference type="SUPFAM" id="SSF82607">
    <property type="entry name" value="YbaB-like"/>
    <property type="match status" value="1"/>
</dbReference>
<proteinExistence type="predicted"/>
<name>A0ABQ4ER78_9ACTN</name>
<sequence>MAGTPDGEAFLDPDSSRDYLRSWKQRVEAMAARTQAMSDQIGQLRASAKDGNGLAEVTVDSTGVLVDLKLTERIHRFDPETVARAVMSALRQARVTAADRSREIAIETMGPDSVAARTIGDRMQQLLEPPEPTDGVPGPPAPGRGRG</sequence>
<comment type="caution">
    <text evidence="2">The sequence shown here is derived from an EMBL/GenBank/DDBJ whole genome shotgun (WGS) entry which is preliminary data.</text>
</comment>
<feature type="region of interest" description="Disordered" evidence="1">
    <location>
        <begin position="119"/>
        <end position="147"/>
    </location>
</feature>
<dbReference type="EMBL" id="BONX01000023">
    <property type="protein sequence ID" value="GIG97171.1"/>
    <property type="molecule type" value="Genomic_DNA"/>
</dbReference>
<dbReference type="Gene3D" id="3.30.1310.10">
    <property type="entry name" value="Nucleoid-associated protein YbaB-like domain"/>
    <property type="match status" value="1"/>
</dbReference>
<organism evidence="2 3">
    <name type="scientific">Plantactinospora mayteni</name>
    <dbReference type="NCBI Taxonomy" id="566021"/>
    <lineage>
        <taxon>Bacteria</taxon>
        <taxon>Bacillati</taxon>
        <taxon>Actinomycetota</taxon>
        <taxon>Actinomycetes</taxon>
        <taxon>Micromonosporales</taxon>
        <taxon>Micromonosporaceae</taxon>
        <taxon>Plantactinospora</taxon>
    </lineage>
</organism>
<feature type="compositionally biased region" description="Pro residues" evidence="1">
    <location>
        <begin position="129"/>
        <end position="147"/>
    </location>
</feature>
<evidence type="ECO:0000256" key="1">
    <source>
        <dbReference type="SAM" id="MobiDB-lite"/>
    </source>
</evidence>
<evidence type="ECO:0000313" key="2">
    <source>
        <dbReference type="EMBL" id="GIG97171.1"/>
    </source>
</evidence>